<dbReference type="Gene3D" id="1.25.40.20">
    <property type="entry name" value="Ankyrin repeat-containing domain"/>
    <property type="match status" value="1"/>
</dbReference>
<name>A0A5A8C0L4_CAFRO</name>
<keyword evidence="2 3" id="KW-0040">ANK repeat</keyword>
<evidence type="ECO:0000256" key="2">
    <source>
        <dbReference type="ARBA" id="ARBA00023043"/>
    </source>
</evidence>
<dbReference type="Proteomes" id="UP000323011">
    <property type="component" value="Unassembled WGS sequence"/>
</dbReference>
<feature type="region of interest" description="Disordered" evidence="4">
    <location>
        <begin position="155"/>
        <end position="174"/>
    </location>
</feature>
<dbReference type="SMART" id="SM00456">
    <property type="entry name" value="WW"/>
    <property type="match status" value="1"/>
</dbReference>
<dbReference type="InterPro" id="IPR001202">
    <property type="entry name" value="WW_dom"/>
</dbReference>
<dbReference type="InterPro" id="IPR036770">
    <property type="entry name" value="Ankyrin_rpt-contain_sf"/>
</dbReference>
<feature type="compositionally biased region" description="Low complexity" evidence="4">
    <location>
        <begin position="749"/>
        <end position="762"/>
    </location>
</feature>
<feature type="compositionally biased region" description="Low complexity" evidence="4">
    <location>
        <begin position="209"/>
        <end position="227"/>
    </location>
</feature>
<dbReference type="SUPFAM" id="SSF48403">
    <property type="entry name" value="Ankyrin repeat"/>
    <property type="match status" value="1"/>
</dbReference>
<feature type="compositionally biased region" description="Acidic residues" evidence="4">
    <location>
        <begin position="400"/>
        <end position="411"/>
    </location>
</feature>
<dbReference type="AlphaFoldDB" id="A0A5A8C0L4"/>
<feature type="repeat" description="ANK" evidence="3">
    <location>
        <begin position="540"/>
        <end position="572"/>
    </location>
</feature>
<feature type="region of interest" description="Disordered" evidence="4">
    <location>
        <begin position="209"/>
        <end position="241"/>
    </location>
</feature>
<feature type="compositionally biased region" description="Low complexity" evidence="4">
    <location>
        <begin position="51"/>
        <end position="71"/>
    </location>
</feature>
<evidence type="ECO:0000313" key="6">
    <source>
        <dbReference type="EMBL" id="KAA0146177.1"/>
    </source>
</evidence>
<dbReference type="PANTHER" id="PTHR24173">
    <property type="entry name" value="ANKYRIN REPEAT CONTAINING"/>
    <property type="match status" value="1"/>
</dbReference>
<dbReference type="PANTHER" id="PTHR24173:SF74">
    <property type="entry name" value="ANKYRIN REPEAT DOMAIN-CONTAINING PROTEIN 16"/>
    <property type="match status" value="1"/>
</dbReference>
<feature type="compositionally biased region" description="Acidic residues" evidence="4">
    <location>
        <begin position="440"/>
        <end position="457"/>
    </location>
</feature>
<dbReference type="SMART" id="SM00248">
    <property type="entry name" value="ANK"/>
    <property type="match status" value="4"/>
</dbReference>
<feature type="region of interest" description="Disordered" evidence="4">
    <location>
        <begin position="400"/>
        <end position="459"/>
    </location>
</feature>
<dbReference type="Pfam" id="PF00023">
    <property type="entry name" value="Ank"/>
    <property type="match status" value="1"/>
</dbReference>
<keyword evidence="1" id="KW-0677">Repeat</keyword>
<dbReference type="Pfam" id="PF12796">
    <property type="entry name" value="Ank_2"/>
    <property type="match status" value="1"/>
</dbReference>
<accession>A0A5A8C0L4</accession>
<dbReference type="Gene3D" id="2.20.70.10">
    <property type="match status" value="1"/>
</dbReference>
<evidence type="ECO:0000256" key="1">
    <source>
        <dbReference type="ARBA" id="ARBA00022737"/>
    </source>
</evidence>
<evidence type="ECO:0000256" key="4">
    <source>
        <dbReference type="SAM" id="MobiDB-lite"/>
    </source>
</evidence>
<reference evidence="6 7" key="1">
    <citation type="submission" date="2019-07" db="EMBL/GenBank/DDBJ databases">
        <title>Genomes of Cafeteria roenbergensis.</title>
        <authorList>
            <person name="Fischer M.G."/>
            <person name="Hackl T."/>
            <person name="Roman M."/>
        </authorList>
    </citation>
    <scope>NUCLEOTIDE SEQUENCE [LARGE SCALE GENOMIC DNA]</scope>
    <source>
        <strain evidence="6 7">BVI</strain>
    </source>
</reference>
<feature type="region of interest" description="Disordered" evidence="4">
    <location>
        <begin position="279"/>
        <end position="319"/>
    </location>
</feature>
<feature type="compositionally biased region" description="Low complexity" evidence="4">
    <location>
        <begin position="8"/>
        <end position="20"/>
    </location>
</feature>
<protein>
    <recommendedName>
        <fullName evidence="5">WW domain-containing protein</fullName>
    </recommendedName>
</protein>
<proteinExistence type="predicted"/>
<feature type="repeat" description="ANK" evidence="3">
    <location>
        <begin position="639"/>
        <end position="671"/>
    </location>
</feature>
<feature type="region of interest" description="Disordered" evidence="4">
    <location>
        <begin position="743"/>
        <end position="765"/>
    </location>
</feature>
<sequence length="837" mass="82729">MAGEPAKATTTGSATTGLGSRQLDAVAPGSGALQGATALLRPGGVASAVVAAPPGAGTGATAAEGAQGLGTQPQLSVGTAPISACSAADDRSVSIADGATPPSVSKQRKTLDAKHADGGSSGTVGAGATESNTAATGAEGTDAVAVGEATADTDATGVEGADSDATGAEGADVAATGAEGADVAATGAEGADVAATGAEEADVVAVGEATADTDATGMEGADTDATGMEGADSDATGAEGADVAATGAEGADAVAVSEATADTDATGVEGADTDGVREAKAGSGAAAAGQAGSAQCRENGSAVAPDVGATSSSAQGPPLVLPRLVIPPLLFSEAGIGAGAHEASARSHGHSDHSLSSDLEGDAFDAGSLVSNAAFRVEGVTGLWAVDHDLPELTVAPAEDEDEAHGDDDGPVDLSSPDPPSTGDSSSKPGKRRDTADSGNESEAEEADAEPPLDEDAAGGNGPWPCEACSGAGPLGCHASALRGHLRCLTALLGTDGSEFVEFDARGRSPLFYAASAGMRKCCSALVDYHSDWVSSQDSEGNTALSAACASGHTTVATVLLEAGADPSAVSSRGLTPAHVAKTPSLIHLLASYGAPLEAKDKAGRTPLFVACALGRRSAAEMLLELDTTMTLIEDQDERGDRPLLAAAANGHKHVVRLLLGHGAEWGGANHQSLIAEDVARVNGHERVFRLLRRVRLADERAARSNAQEAYAGSLLTPTPGADAPKGDLFTPARVSRLSTIGEHKQHAPAETGHATAEGTATDSDSAALESVDWPTLVLASSGPWAAFWDPSHSAVYYVHGPTGQSQWDSPADEHGPVLAEMLASQDADQQAVSVQG</sequence>
<feature type="compositionally biased region" description="Low complexity" evidence="4">
    <location>
        <begin position="164"/>
        <end position="174"/>
    </location>
</feature>
<dbReference type="PROSITE" id="PS50297">
    <property type="entry name" value="ANK_REP_REGION"/>
    <property type="match status" value="2"/>
</dbReference>
<keyword evidence="7" id="KW-1185">Reference proteome</keyword>
<dbReference type="PROSITE" id="PS50088">
    <property type="entry name" value="ANK_REPEAT"/>
    <property type="match status" value="2"/>
</dbReference>
<gene>
    <name evidence="6" type="ORF">FNF29_08194</name>
</gene>
<feature type="region of interest" description="Disordered" evidence="4">
    <location>
        <begin position="1"/>
        <end position="23"/>
    </location>
</feature>
<dbReference type="CDD" id="cd00201">
    <property type="entry name" value="WW"/>
    <property type="match status" value="1"/>
</dbReference>
<evidence type="ECO:0000256" key="3">
    <source>
        <dbReference type="PROSITE-ProRule" id="PRU00023"/>
    </source>
</evidence>
<dbReference type="InterPro" id="IPR002110">
    <property type="entry name" value="Ankyrin_rpt"/>
</dbReference>
<feature type="domain" description="WW" evidence="5">
    <location>
        <begin position="784"/>
        <end position="813"/>
    </location>
</feature>
<organism evidence="6 7">
    <name type="scientific">Cafeteria roenbergensis</name>
    <name type="common">Marine flagellate</name>
    <dbReference type="NCBI Taxonomy" id="33653"/>
    <lineage>
        <taxon>Eukaryota</taxon>
        <taxon>Sar</taxon>
        <taxon>Stramenopiles</taxon>
        <taxon>Bigyra</taxon>
        <taxon>Opalozoa</taxon>
        <taxon>Bicosoecida</taxon>
        <taxon>Cafeteriaceae</taxon>
        <taxon>Cafeteria</taxon>
    </lineage>
</organism>
<feature type="region of interest" description="Disordered" evidence="4">
    <location>
        <begin position="51"/>
        <end position="140"/>
    </location>
</feature>
<evidence type="ECO:0000313" key="7">
    <source>
        <dbReference type="Proteomes" id="UP000323011"/>
    </source>
</evidence>
<evidence type="ECO:0000259" key="5">
    <source>
        <dbReference type="PROSITE" id="PS50020"/>
    </source>
</evidence>
<dbReference type="EMBL" id="VLTN01000097">
    <property type="protein sequence ID" value="KAA0146177.1"/>
    <property type="molecule type" value="Genomic_DNA"/>
</dbReference>
<feature type="compositionally biased region" description="Low complexity" evidence="4">
    <location>
        <begin position="281"/>
        <end position="295"/>
    </location>
</feature>
<comment type="caution">
    <text evidence="6">The sequence shown here is derived from an EMBL/GenBank/DDBJ whole genome shotgun (WGS) entry which is preliminary data.</text>
</comment>
<dbReference type="PROSITE" id="PS50020">
    <property type="entry name" value="WW_DOMAIN_2"/>
    <property type="match status" value="1"/>
</dbReference>